<comment type="caution">
    <text evidence="1">The sequence shown here is derived from an EMBL/GenBank/DDBJ whole genome shotgun (WGS) entry which is preliminary data.</text>
</comment>
<evidence type="ECO:0000313" key="2">
    <source>
        <dbReference type="EMBL" id="MDV2477229.1"/>
    </source>
</evidence>
<reference evidence="1 3" key="1">
    <citation type="submission" date="2019-10" db="EMBL/GenBank/DDBJ databases">
        <title>Draft Genome Assembly of Rhodococcus zopfii DSM44189.</title>
        <authorList>
            <person name="Sutton J.M."/>
            <person name="Akob D.M."/>
            <person name="Bushman T.J."/>
        </authorList>
    </citation>
    <scope>NUCLEOTIDE SEQUENCE [LARGE SCALE GENOMIC DNA]</scope>
    <source>
        <strain evidence="1 3">DSM 44189</strain>
    </source>
</reference>
<proteinExistence type="predicted"/>
<evidence type="ECO:0000313" key="3">
    <source>
        <dbReference type="Proteomes" id="UP001275440"/>
    </source>
</evidence>
<evidence type="ECO:0000313" key="1">
    <source>
        <dbReference type="EMBL" id="MDV2475124.1"/>
    </source>
</evidence>
<gene>
    <name evidence="1" type="ORF">F8M49_06260</name>
    <name evidence="2" type="ORF">F8M49_21155</name>
</gene>
<organism evidence="1 3">
    <name type="scientific">Rhodococcus zopfii</name>
    <dbReference type="NCBI Taxonomy" id="43772"/>
    <lineage>
        <taxon>Bacteria</taxon>
        <taxon>Bacillati</taxon>
        <taxon>Actinomycetota</taxon>
        <taxon>Actinomycetes</taxon>
        <taxon>Mycobacteriales</taxon>
        <taxon>Nocardiaceae</taxon>
        <taxon>Rhodococcus</taxon>
    </lineage>
</organism>
<name>A0ABU3WM98_9NOCA</name>
<keyword evidence="3" id="KW-1185">Reference proteome</keyword>
<dbReference type="EMBL" id="WBMO01000001">
    <property type="protein sequence ID" value="MDV2475124.1"/>
    <property type="molecule type" value="Genomic_DNA"/>
</dbReference>
<dbReference type="EMBL" id="WBMO01000002">
    <property type="protein sequence ID" value="MDV2477229.1"/>
    <property type="molecule type" value="Genomic_DNA"/>
</dbReference>
<accession>A0ABU3WM98</accession>
<protein>
    <submittedName>
        <fullName evidence="1">Uncharacterized protein</fullName>
    </submittedName>
</protein>
<dbReference type="Proteomes" id="UP001275440">
    <property type="component" value="Unassembled WGS sequence"/>
</dbReference>
<sequence length="79" mass="8900">MAVVTSRAQTMELSRSRGCFLRIRHRAHITEPLPAGRHWAVHIAFRNVIDREALAAAFPTHEQAVEFALGKLAELEAIR</sequence>